<dbReference type="EMBL" id="LJEB01000103">
    <property type="protein sequence ID" value="KPR52547.1"/>
    <property type="molecule type" value="Genomic_DNA"/>
</dbReference>
<dbReference type="AlphaFoldDB" id="A0AA40TJ87"/>
<dbReference type="RefSeq" id="WP_057064557.1">
    <property type="nucleotide sequence ID" value="NZ_CBCYGZ010000010.1"/>
</dbReference>
<gene>
    <name evidence="1" type="ORF">AN672_21010</name>
</gene>
<accession>A0AA40TJ87</accession>
<name>A0AA40TJ87_CITFR</name>
<evidence type="ECO:0000313" key="1">
    <source>
        <dbReference type="EMBL" id="KPR52547.1"/>
    </source>
</evidence>
<dbReference type="InterPro" id="IPR017029">
    <property type="entry name" value="Phage_head_put"/>
</dbReference>
<reference evidence="2" key="1">
    <citation type="submission" date="2015-09" db="EMBL/GenBank/DDBJ databases">
        <title>Prevalence of NDMs in South Africa.</title>
        <authorList>
            <person name="Osei Sekyere J."/>
            <person name="Govinden U."/>
            <person name="Essack S."/>
            <person name="Haldorsen B."/>
            <person name="Samuelsen O."/>
            <person name="Aasnaes B."/>
            <person name="Sundsfjord A."/>
        </authorList>
    </citation>
    <scope>NUCLEOTIDE SEQUENCE [LARGE SCALE GENOMIC DNA]</scope>
    <source>
        <strain evidence="2">ST62:944112508</strain>
    </source>
</reference>
<reference evidence="1 2" key="2">
    <citation type="journal article" date="2017" name="PLoS ONE">
        <title>Genomic and phenotypic characterisation of fluoroquinolone resistance mechanisms in Enterobacteriaceae in Durban, South Africa.</title>
        <authorList>
            <person name="Osei Sekyere J."/>
            <person name="Amoako D.G."/>
        </authorList>
    </citation>
    <scope>NUCLEOTIDE SEQUENCE [LARGE SCALE GENOMIC DNA]</scope>
    <source>
        <strain evidence="1 2">ST62:944112508</strain>
    </source>
</reference>
<evidence type="ECO:0000313" key="2">
    <source>
        <dbReference type="Proteomes" id="UP000050520"/>
    </source>
</evidence>
<organism evidence="1 2">
    <name type="scientific">Citrobacter freundii</name>
    <dbReference type="NCBI Taxonomy" id="546"/>
    <lineage>
        <taxon>Bacteria</taxon>
        <taxon>Pseudomonadati</taxon>
        <taxon>Pseudomonadota</taxon>
        <taxon>Gammaproteobacteria</taxon>
        <taxon>Enterobacterales</taxon>
        <taxon>Enterobacteriaceae</taxon>
        <taxon>Citrobacter</taxon>
        <taxon>Citrobacter freundii complex</taxon>
    </lineage>
</organism>
<comment type="caution">
    <text evidence="1">The sequence shown here is derived from an EMBL/GenBank/DDBJ whole genome shotgun (WGS) entry which is preliminary data.</text>
</comment>
<sequence length="368" mass="41281">MARSVNDRLQDETIAHGLYVTRYGTGVAKRMVALLNRMDTDLTAKLLVLLDGKLADTYSARRLSSLLAGVRDLNQQAYEPVNTALARELTRYVEYEAVYQLDLFSSVIPQQILKHVPLQSIAPEQVYAGAVAQPFQGRLLKEWGKKLESDRLDKITNAVRSGFLQGETVEQIVKRVAGTPLRNREDGVINTARRDLAVVTRTAVNHMAATARQEFAKANSDIVKAKQWSSTLDTHTSQWCIIRDRKLYTLDGKPLGHVVPYLRGPGKIHFCCRSGEILITKSWEELQLPPDELSNATRASMDGQVPAHTSYAEWLVRQPYARQEQVLGVTRAMMLRDGKITVPEMFNDAGEFLTLDELRRVDASAFEG</sequence>
<protein>
    <recommendedName>
        <fullName evidence="3">Phage head morphogenesis domain-containing protein</fullName>
    </recommendedName>
</protein>
<proteinExistence type="predicted"/>
<dbReference type="PIRSF" id="PIRSF034565">
    <property type="entry name" value="UCP034565"/>
    <property type="match status" value="1"/>
</dbReference>
<evidence type="ECO:0008006" key="3">
    <source>
        <dbReference type="Google" id="ProtNLM"/>
    </source>
</evidence>
<dbReference type="Proteomes" id="UP000050520">
    <property type="component" value="Unassembled WGS sequence"/>
</dbReference>